<comment type="caution">
    <text evidence="3">The sequence shown here is derived from an EMBL/GenBank/DDBJ whole genome shotgun (WGS) entry which is preliminary data.</text>
</comment>
<dbReference type="EMBL" id="JALJOT010000016">
    <property type="protein sequence ID" value="KAK9902176.1"/>
    <property type="molecule type" value="Genomic_DNA"/>
</dbReference>
<keyword evidence="2" id="KW-1133">Transmembrane helix</keyword>
<accession>A0ABR2YCJ1</accession>
<name>A0ABR2YCJ1_9CHLO</name>
<keyword evidence="2" id="KW-0472">Membrane</keyword>
<evidence type="ECO:0000256" key="1">
    <source>
        <dbReference type="SAM" id="MobiDB-lite"/>
    </source>
</evidence>
<reference evidence="3 4" key="1">
    <citation type="journal article" date="2024" name="Nat. Commun.">
        <title>Phylogenomics reveals the evolutionary origins of lichenization in chlorophyte algae.</title>
        <authorList>
            <person name="Puginier C."/>
            <person name="Libourel C."/>
            <person name="Otte J."/>
            <person name="Skaloud P."/>
            <person name="Haon M."/>
            <person name="Grisel S."/>
            <person name="Petersen M."/>
            <person name="Berrin J.G."/>
            <person name="Delaux P.M."/>
            <person name="Dal Grande F."/>
            <person name="Keller J."/>
        </authorList>
    </citation>
    <scope>NUCLEOTIDE SEQUENCE [LARGE SCALE GENOMIC DNA]</scope>
    <source>
        <strain evidence="3 4">SAG 216-7</strain>
    </source>
</reference>
<organism evidence="3 4">
    <name type="scientific">Coccomyxa subellipsoidea</name>
    <dbReference type="NCBI Taxonomy" id="248742"/>
    <lineage>
        <taxon>Eukaryota</taxon>
        <taxon>Viridiplantae</taxon>
        <taxon>Chlorophyta</taxon>
        <taxon>core chlorophytes</taxon>
        <taxon>Trebouxiophyceae</taxon>
        <taxon>Trebouxiophyceae incertae sedis</taxon>
        <taxon>Coccomyxaceae</taxon>
        <taxon>Coccomyxa</taxon>
    </lineage>
</organism>
<evidence type="ECO:0000313" key="3">
    <source>
        <dbReference type="EMBL" id="KAK9902176.1"/>
    </source>
</evidence>
<keyword evidence="2" id="KW-0812">Transmembrane</keyword>
<dbReference type="Proteomes" id="UP001491310">
    <property type="component" value="Unassembled WGS sequence"/>
</dbReference>
<evidence type="ECO:0000313" key="4">
    <source>
        <dbReference type="Proteomes" id="UP001491310"/>
    </source>
</evidence>
<protein>
    <submittedName>
        <fullName evidence="3">Uncharacterized protein</fullName>
    </submittedName>
</protein>
<sequence length="211" mass="22765">MVSASRPKLHNQVRVPESACNGPIVDTSPSPAPGQSPPLPQGLTTEVVIALAVACFLLVGLFIGVARFLFLHLYRFETRAAEAAAADAAAAADKEVDGAMKHLQRVTPVIVIQPDQEILYGRKERPNIGEGSPEVHISVESILPPQQPREGTKTPKGADNTRNFYVVEIPDLSEPSFPQDNEAGEVLQKIQLAKHHVRAHVCRDSVSSCQA</sequence>
<keyword evidence="4" id="KW-1185">Reference proteome</keyword>
<gene>
    <name evidence="3" type="ORF">WJX75_006974</name>
</gene>
<feature type="transmembrane region" description="Helical" evidence="2">
    <location>
        <begin position="47"/>
        <end position="70"/>
    </location>
</feature>
<feature type="region of interest" description="Disordered" evidence="1">
    <location>
        <begin position="18"/>
        <end position="38"/>
    </location>
</feature>
<proteinExistence type="predicted"/>
<evidence type="ECO:0000256" key="2">
    <source>
        <dbReference type="SAM" id="Phobius"/>
    </source>
</evidence>